<reference evidence="3" key="1">
    <citation type="submission" date="2022-11" db="EMBL/GenBank/DDBJ databases">
        <title>Centuries of genome instability and evolution in soft-shell clam transmissible cancer (bioRxiv).</title>
        <authorList>
            <person name="Hart S.F.M."/>
            <person name="Yonemitsu M.A."/>
            <person name="Giersch R.M."/>
            <person name="Beal B.F."/>
            <person name="Arriagada G."/>
            <person name="Davis B.W."/>
            <person name="Ostrander E.A."/>
            <person name="Goff S.P."/>
            <person name="Metzger M.J."/>
        </authorList>
    </citation>
    <scope>NUCLEOTIDE SEQUENCE</scope>
    <source>
        <strain evidence="3">MELC-2E11</strain>
        <tissue evidence="3">Siphon/mantle</tissue>
    </source>
</reference>
<feature type="chain" id="PRO_5045189953" description="DUF4773 domain-containing protein" evidence="1">
    <location>
        <begin position="21"/>
        <end position="225"/>
    </location>
</feature>
<name>A0ABY7ECI9_MYAAR</name>
<dbReference type="PANTHER" id="PTHR36299:SF2">
    <property type="entry name" value="DUF4773 DOMAIN-CONTAINING PROTEIN"/>
    <property type="match status" value="1"/>
</dbReference>
<protein>
    <recommendedName>
        <fullName evidence="2">DUF4773 domain-containing protein</fullName>
    </recommendedName>
</protein>
<dbReference type="InterPro" id="IPR031941">
    <property type="entry name" value="DUF4773"/>
</dbReference>
<dbReference type="Pfam" id="PF15998">
    <property type="entry name" value="DUF4773"/>
    <property type="match status" value="1"/>
</dbReference>
<dbReference type="Proteomes" id="UP001164746">
    <property type="component" value="Chromosome 6"/>
</dbReference>
<feature type="signal peptide" evidence="1">
    <location>
        <begin position="1"/>
        <end position="20"/>
    </location>
</feature>
<accession>A0ABY7ECI9</accession>
<dbReference type="PANTHER" id="PTHR36299">
    <property type="entry name" value="AGAP008005-PA"/>
    <property type="match status" value="1"/>
</dbReference>
<evidence type="ECO:0000259" key="2">
    <source>
        <dbReference type="Pfam" id="PF15998"/>
    </source>
</evidence>
<evidence type="ECO:0000256" key="1">
    <source>
        <dbReference type="SAM" id="SignalP"/>
    </source>
</evidence>
<keyword evidence="4" id="KW-1185">Reference proteome</keyword>
<organism evidence="3 4">
    <name type="scientific">Mya arenaria</name>
    <name type="common">Soft-shell clam</name>
    <dbReference type="NCBI Taxonomy" id="6604"/>
    <lineage>
        <taxon>Eukaryota</taxon>
        <taxon>Metazoa</taxon>
        <taxon>Spiralia</taxon>
        <taxon>Lophotrochozoa</taxon>
        <taxon>Mollusca</taxon>
        <taxon>Bivalvia</taxon>
        <taxon>Autobranchia</taxon>
        <taxon>Heteroconchia</taxon>
        <taxon>Euheterodonta</taxon>
        <taxon>Imparidentia</taxon>
        <taxon>Neoheterodontei</taxon>
        <taxon>Myida</taxon>
        <taxon>Myoidea</taxon>
        <taxon>Myidae</taxon>
        <taxon>Mya</taxon>
    </lineage>
</organism>
<evidence type="ECO:0000313" key="4">
    <source>
        <dbReference type="Proteomes" id="UP001164746"/>
    </source>
</evidence>
<evidence type="ECO:0000313" key="3">
    <source>
        <dbReference type="EMBL" id="WAR07732.1"/>
    </source>
</evidence>
<sequence length="225" mass="24498">MNRAALTFLCLCVLAPWVRSMSVTKDGFTDMETFTDGGEGGLAKLLELLSLSASVDLNEADDTSDEESVDIADEIIKALAEDIDLDEIVKGCSKGQCNFCNQNKFLKVCVQAGLVKLGFQLSVTVNGHTVYKKEVSIKNPPPFCVNKIPLLKDVTDFCIQIYDVDLAQKSACVKVSFKVKIGHFGQKISLKVGCFKIPHAMLEGMDTAGVDQGSALMFTPYQNNN</sequence>
<gene>
    <name evidence="3" type="ORF">MAR_017690</name>
</gene>
<feature type="domain" description="DUF4773" evidence="2">
    <location>
        <begin position="92"/>
        <end position="197"/>
    </location>
</feature>
<dbReference type="EMBL" id="CP111017">
    <property type="protein sequence ID" value="WAR07732.1"/>
    <property type="molecule type" value="Genomic_DNA"/>
</dbReference>
<proteinExistence type="predicted"/>
<keyword evidence="1" id="KW-0732">Signal</keyword>